<dbReference type="Proteomes" id="UP000540787">
    <property type="component" value="Unassembled WGS sequence"/>
</dbReference>
<organism evidence="3 4">
    <name type="scientific">Massilia aurea</name>
    <dbReference type="NCBI Taxonomy" id="373040"/>
    <lineage>
        <taxon>Bacteria</taxon>
        <taxon>Pseudomonadati</taxon>
        <taxon>Pseudomonadota</taxon>
        <taxon>Betaproteobacteria</taxon>
        <taxon>Burkholderiales</taxon>
        <taxon>Oxalobacteraceae</taxon>
        <taxon>Telluria group</taxon>
        <taxon>Massilia</taxon>
    </lineage>
</organism>
<reference evidence="3 4" key="1">
    <citation type="submission" date="2020-08" db="EMBL/GenBank/DDBJ databases">
        <title>The Agave Microbiome: Exploring the role of microbial communities in plant adaptations to desert environments.</title>
        <authorList>
            <person name="Partida-Martinez L.P."/>
        </authorList>
    </citation>
    <scope>NUCLEOTIDE SEQUENCE [LARGE SCALE GENOMIC DNA]</scope>
    <source>
        <strain evidence="3 4">AT3.2</strain>
    </source>
</reference>
<sequence length="549" mass="56658">MSLRSQSIVPASCRLSAIFLMSLAAAGVASAATLSVGPGKTYAAPCAAFARAQSGDIIQIDGGKSYNGDVCAIGASNLTIRGINGRPTINAQGKNAQGKGIWVIQGSNITVENVEMAGAAVPDRNGAALRIEGTNFTLRSSYLHDNENGILTGANANSSIVIENTEFGSNGRGDGYSHNVYIGHVGSLTFRYNYSHDANGGHNLKSRANVNTINYNRFSSSTGKPSYEIDLPNAGTSYVIGNVIHQPASHNNPGLLAYGSEGASNPGKDLYVVNNTFLNDDSGRGTFVLVGGSVTTPVLLQNNIFGGTGAVTNQSNAIDRTNFRSLVPGFINRLLFDLHPIANVLVINAGSTPGVSASGVSLTPVAQYKHLASGETRAAASARDIGAYAALTSGGTPTPTPAPTPTPTPTPTPSTWTNCANENATCGFSGTREVRYGAGNSWVVKVFTNNVQCSNAVFGDPITGTVKTCSYAGTASSAPTPTPTTPVTWTACAAEKGTCSFTGTRDVRYGVPGAYATKTFTTRTACTNAVFGDPIAGTVKSCSYSSQAR</sequence>
<dbReference type="SUPFAM" id="SSF51126">
    <property type="entry name" value="Pectin lyase-like"/>
    <property type="match status" value="1"/>
</dbReference>
<evidence type="ECO:0000256" key="1">
    <source>
        <dbReference type="SAM" id="MobiDB-lite"/>
    </source>
</evidence>
<evidence type="ECO:0000313" key="4">
    <source>
        <dbReference type="Proteomes" id="UP000540787"/>
    </source>
</evidence>
<keyword evidence="4" id="KW-1185">Reference proteome</keyword>
<evidence type="ECO:0000256" key="2">
    <source>
        <dbReference type="SAM" id="SignalP"/>
    </source>
</evidence>
<proteinExistence type="predicted"/>
<dbReference type="InterPro" id="IPR011050">
    <property type="entry name" value="Pectin_lyase_fold/virulence"/>
</dbReference>
<dbReference type="AlphaFoldDB" id="A0A7W9X0M9"/>
<protein>
    <recommendedName>
        <fullName evidence="5">Right handed beta helix domain-containing protein</fullName>
    </recommendedName>
</protein>
<keyword evidence="2" id="KW-0732">Signal</keyword>
<feature type="compositionally biased region" description="Pro residues" evidence="1">
    <location>
        <begin position="398"/>
        <end position="412"/>
    </location>
</feature>
<gene>
    <name evidence="3" type="ORF">HD842_002452</name>
</gene>
<feature type="chain" id="PRO_5030601467" description="Right handed beta helix domain-containing protein" evidence="2">
    <location>
        <begin position="32"/>
        <end position="549"/>
    </location>
</feature>
<dbReference type="InterPro" id="IPR012334">
    <property type="entry name" value="Pectin_lyas_fold"/>
</dbReference>
<comment type="caution">
    <text evidence="3">The sequence shown here is derived from an EMBL/GenBank/DDBJ whole genome shotgun (WGS) entry which is preliminary data.</text>
</comment>
<dbReference type="Gene3D" id="2.160.20.10">
    <property type="entry name" value="Single-stranded right-handed beta-helix, Pectin lyase-like"/>
    <property type="match status" value="1"/>
</dbReference>
<feature type="region of interest" description="Disordered" evidence="1">
    <location>
        <begin position="391"/>
        <end position="415"/>
    </location>
</feature>
<dbReference type="RefSeq" id="WP_229424734.1">
    <property type="nucleotide sequence ID" value="NZ_JACHBX010000002.1"/>
</dbReference>
<accession>A0A7W9X0M9</accession>
<feature type="signal peptide" evidence="2">
    <location>
        <begin position="1"/>
        <end position="31"/>
    </location>
</feature>
<name>A0A7W9X0M9_9BURK</name>
<evidence type="ECO:0000313" key="3">
    <source>
        <dbReference type="EMBL" id="MBB6134310.1"/>
    </source>
</evidence>
<dbReference type="EMBL" id="JACHBX010000002">
    <property type="protein sequence ID" value="MBB6134310.1"/>
    <property type="molecule type" value="Genomic_DNA"/>
</dbReference>
<evidence type="ECO:0008006" key="5">
    <source>
        <dbReference type="Google" id="ProtNLM"/>
    </source>
</evidence>